<organism evidence="2">
    <name type="scientific">marine sediment metagenome</name>
    <dbReference type="NCBI Taxonomy" id="412755"/>
    <lineage>
        <taxon>unclassified sequences</taxon>
        <taxon>metagenomes</taxon>
        <taxon>ecological metagenomes</taxon>
    </lineage>
</organism>
<dbReference type="EMBL" id="BARS01027456">
    <property type="protein sequence ID" value="GAG12078.1"/>
    <property type="molecule type" value="Genomic_DNA"/>
</dbReference>
<protein>
    <submittedName>
        <fullName evidence="2">Uncharacterized protein</fullName>
    </submittedName>
</protein>
<gene>
    <name evidence="2" type="ORF">S01H1_43132</name>
</gene>
<reference evidence="2" key="1">
    <citation type="journal article" date="2014" name="Front. Microbiol.">
        <title>High frequency of phylogenetically diverse reductive dehalogenase-homologous genes in deep subseafloor sedimentary metagenomes.</title>
        <authorList>
            <person name="Kawai M."/>
            <person name="Futagami T."/>
            <person name="Toyoda A."/>
            <person name="Takaki Y."/>
            <person name="Nishi S."/>
            <person name="Hori S."/>
            <person name="Arai W."/>
            <person name="Tsubouchi T."/>
            <person name="Morono Y."/>
            <person name="Uchiyama I."/>
            <person name="Ito T."/>
            <person name="Fujiyama A."/>
            <person name="Inagaki F."/>
            <person name="Takami H."/>
        </authorList>
    </citation>
    <scope>NUCLEOTIDE SEQUENCE</scope>
    <source>
        <strain evidence="2">Expedition CK06-06</strain>
    </source>
</reference>
<dbReference type="PANTHER" id="PTHR48207:SF3">
    <property type="entry name" value="SUCCINATE--HYDROXYMETHYLGLUTARATE COA-TRANSFERASE"/>
    <property type="match status" value="1"/>
</dbReference>
<keyword evidence="1" id="KW-0808">Transferase</keyword>
<sequence>GRVFNRNGNRVPHAAPHNAYPCRGENRWVVIGVFDDEQWHGFCRAIGDPEWTKRSEFATVAGRKQNEEELDRLVGEWTEGYTPEEVERVMQSHGVPSSVVATNRDMYEDCQLAHRQHFRKLQHPEIGEYCAESLSALLSKTPSSLRQAAPLLGQHNEHVLREILKLSDGEISDVYAEGAVTTDADLPEFRATL</sequence>
<dbReference type="InterPro" id="IPR003673">
    <property type="entry name" value="CoA-Trfase_fam_III"/>
</dbReference>
<dbReference type="InterPro" id="IPR050483">
    <property type="entry name" value="CoA-transferase_III_domain"/>
</dbReference>
<dbReference type="GO" id="GO:0008410">
    <property type="term" value="F:CoA-transferase activity"/>
    <property type="evidence" value="ECO:0007669"/>
    <property type="project" value="TreeGrafter"/>
</dbReference>
<accession>X0VHY0</accession>
<name>X0VHY0_9ZZZZ</name>
<feature type="non-terminal residue" evidence="2">
    <location>
        <position position="1"/>
    </location>
</feature>
<comment type="caution">
    <text evidence="2">The sequence shown here is derived from an EMBL/GenBank/DDBJ whole genome shotgun (WGS) entry which is preliminary data.</text>
</comment>
<dbReference type="Pfam" id="PF02515">
    <property type="entry name" value="CoA_transf_3"/>
    <property type="match status" value="1"/>
</dbReference>
<dbReference type="SUPFAM" id="SSF89796">
    <property type="entry name" value="CoA-transferase family III (CaiB/BaiF)"/>
    <property type="match status" value="1"/>
</dbReference>
<dbReference type="PANTHER" id="PTHR48207">
    <property type="entry name" value="SUCCINATE--HYDROXYMETHYLGLUTARATE COA-TRANSFERASE"/>
    <property type="match status" value="1"/>
</dbReference>
<dbReference type="InterPro" id="IPR023606">
    <property type="entry name" value="CoA-Trfase_III_dom_1_sf"/>
</dbReference>
<dbReference type="InterPro" id="IPR044855">
    <property type="entry name" value="CoA-Trfase_III_dom3_sf"/>
</dbReference>
<dbReference type="Gene3D" id="3.40.50.10540">
    <property type="entry name" value="Crotonobetainyl-coa:carnitine coa-transferase, domain 1"/>
    <property type="match status" value="1"/>
</dbReference>
<evidence type="ECO:0000256" key="1">
    <source>
        <dbReference type="ARBA" id="ARBA00022679"/>
    </source>
</evidence>
<proteinExistence type="predicted"/>
<evidence type="ECO:0000313" key="2">
    <source>
        <dbReference type="EMBL" id="GAG12078.1"/>
    </source>
</evidence>
<dbReference type="AlphaFoldDB" id="X0VHY0"/>
<dbReference type="Gene3D" id="3.30.1540.10">
    <property type="entry name" value="formyl-coa transferase, domain 3"/>
    <property type="match status" value="1"/>
</dbReference>